<dbReference type="GO" id="GO:0071500">
    <property type="term" value="P:cellular response to nitrosative stress"/>
    <property type="evidence" value="ECO:0007669"/>
    <property type="project" value="TreeGrafter"/>
</dbReference>
<dbReference type="GO" id="GO:0046210">
    <property type="term" value="P:nitric oxide catabolic process"/>
    <property type="evidence" value="ECO:0007669"/>
    <property type="project" value="TreeGrafter"/>
</dbReference>
<keyword evidence="2 5" id="KW-0561">Oxygen transport</keyword>
<protein>
    <submittedName>
        <fullName evidence="7">Hemin receptor</fullName>
    </submittedName>
</protein>
<dbReference type="Pfam" id="PF00042">
    <property type="entry name" value="Globin"/>
    <property type="match status" value="1"/>
</dbReference>
<dbReference type="EMBL" id="CP063849">
    <property type="protein sequence ID" value="QOY85238.1"/>
    <property type="molecule type" value="Genomic_DNA"/>
</dbReference>
<dbReference type="AlphaFoldDB" id="A0A7S7SI16"/>
<dbReference type="RefSeq" id="WP_194446908.1">
    <property type="nucleotide sequence ID" value="NZ_CP063849.1"/>
</dbReference>
<evidence type="ECO:0000256" key="4">
    <source>
        <dbReference type="ARBA" id="ARBA00023004"/>
    </source>
</evidence>
<evidence type="ECO:0000256" key="1">
    <source>
        <dbReference type="ARBA" id="ARBA00022617"/>
    </source>
</evidence>
<dbReference type="PANTHER" id="PTHR43396">
    <property type="entry name" value="FLAVOHEMOPROTEIN"/>
    <property type="match status" value="1"/>
</dbReference>
<evidence type="ECO:0000256" key="3">
    <source>
        <dbReference type="ARBA" id="ARBA00022723"/>
    </source>
</evidence>
<dbReference type="InterPro" id="IPR000971">
    <property type="entry name" value="Globin"/>
</dbReference>
<reference evidence="7 8" key="1">
    <citation type="submission" date="2020-10" db="EMBL/GenBank/DDBJ databases">
        <title>Complete genome sequence of Paludibaculum fermentans P105T, a facultatively anaerobic acidobacterium capable of dissimilatory Fe(III) reduction.</title>
        <authorList>
            <person name="Dedysh S.N."/>
            <person name="Beletsky A.V."/>
            <person name="Kulichevskaya I.S."/>
            <person name="Mardanov A.V."/>
            <person name="Ravin N.V."/>
        </authorList>
    </citation>
    <scope>NUCLEOTIDE SEQUENCE [LARGE SCALE GENOMIC DNA]</scope>
    <source>
        <strain evidence="7 8">P105</strain>
    </source>
</reference>
<gene>
    <name evidence="7" type="ORF">IRI77_20600</name>
</gene>
<comment type="similarity">
    <text evidence="5">Belongs to the globin family.</text>
</comment>
<dbReference type="GO" id="GO:0008941">
    <property type="term" value="F:nitric oxide dioxygenase NAD(P)H activity"/>
    <property type="evidence" value="ECO:0007669"/>
    <property type="project" value="TreeGrafter"/>
</dbReference>
<dbReference type="GO" id="GO:0046872">
    <property type="term" value="F:metal ion binding"/>
    <property type="evidence" value="ECO:0007669"/>
    <property type="project" value="UniProtKB-KW"/>
</dbReference>
<dbReference type="PROSITE" id="PS01033">
    <property type="entry name" value="GLOBIN"/>
    <property type="match status" value="1"/>
</dbReference>
<keyword evidence="4" id="KW-0408">Iron</keyword>
<proteinExistence type="inferred from homology"/>
<evidence type="ECO:0000256" key="5">
    <source>
        <dbReference type="RuleBase" id="RU000356"/>
    </source>
</evidence>
<keyword evidence="5" id="KW-0813">Transport</keyword>
<sequence>MRQDAQLVRDSFEAIREMSTPTAMLFYGRLFDLDPSLRGLFHVDFKVQSGKLMDTLSLVVESAERLEKLRPTLRELGRRHVDYGVRPEHYQTVSTALIWALAQAMQPDFHDDVRAAWTRILDEVCQEMMRGAEQG</sequence>
<keyword evidence="3" id="KW-0479">Metal-binding</keyword>
<dbReference type="InterPro" id="IPR012292">
    <property type="entry name" value="Globin/Proto"/>
</dbReference>
<organism evidence="7 8">
    <name type="scientific">Paludibaculum fermentans</name>
    <dbReference type="NCBI Taxonomy" id="1473598"/>
    <lineage>
        <taxon>Bacteria</taxon>
        <taxon>Pseudomonadati</taxon>
        <taxon>Acidobacteriota</taxon>
        <taxon>Terriglobia</taxon>
        <taxon>Bryobacterales</taxon>
        <taxon>Bryobacteraceae</taxon>
        <taxon>Paludibaculum</taxon>
    </lineage>
</organism>
<dbReference type="Gene3D" id="1.10.490.10">
    <property type="entry name" value="Globins"/>
    <property type="match status" value="1"/>
</dbReference>
<dbReference type="GO" id="GO:0005344">
    <property type="term" value="F:oxygen carrier activity"/>
    <property type="evidence" value="ECO:0007669"/>
    <property type="project" value="UniProtKB-KW"/>
</dbReference>
<dbReference type="PANTHER" id="PTHR43396:SF3">
    <property type="entry name" value="FLAVOHEMOPROTEIN"/>
    <property type="match status" value="1"/>
</dbReference>
<keyword evidence="1 5" id="KW-0349">Heme</keyword>
<dbReference type="GO" id="GO:0019825">
    <property type="term" value="F:oxygen binding"/>
    <property type="evidence" value="ECO:0007669"/>
    <property type="project" value="InterPro"/>
</dbReference>
<evidence type="ECO:0000313" key="7">
    <source>
        <dbReference type="EMBL" id="QOY85238.1"/>
    </source>
</evidence>
<keyword evidence="7" id="KW-0675">Receptor</keyword>
<keyword evidence="8" id="KW-1185">Reference proteome</keyword>
<dbReference type="InterPro" id="IPR009050">
    <property type="entry name" value="Globin-like_sf"/>
</dbReference>
<evidence type="ECO:0000313" key="8">
    <source>
        <dbReference type="Proteomes" id="UP000593892"/>
    </source>
</evidence>
<name>A0A7S7SI16_PALFE</name>
<dbReference type="GO" id="GO:0071949">
    <property type="term" value="F:FAD binding"/>
    <property type="evidence" value="ECO:0007669"/>
    <property type="project" value="TreeGrafter"/>
</dbReference>
<accession>A0A7S7SI16</accession>
<evidence type="ECO:0000256" key="2">
    <source>
        <dbReference type="ARBA" id="ARBA00022621"/>
    </source>
</evidence>
<dbReference type="SUPFAM" id="SSF46458">
    <property type="entry name" value="Globin-like"/>
    <property type="match status" value="1"/>
</dbReference>
<dbReference type="KEGG" id="pfer:IRI77_20600"/>
<dbReference type="GO" id="GO:0020037">
    <property type="term" value="F:heme binding"/>
    <property type="evidence" value="ECO:0007669"/>
    <property type="project" value="InterPro"/>
</dbReference>
<feature type="domain" description="Globin" evidence="6">
    <location>
        <begin position="1"/>
        <end position="133"/>
    </location>
</feature>
<evidence type="ECO:0000259" key="6">
    <source>
        <dbReference type="PROSITE" id="PS01033"/>
    </source>
</evidence>
<dbReference type="Proteomes" id="UP000593892">
    <property type="component" value="Chromosome"/>
</dbReference>